<feature type="modified residue" description="4-aspartylphosphate" evidence="6">
    <location>
        <position position="53"/>
    </location>
</feature>
<dbReference type="Pfam" id="PF00072">
    <property type="entry name" value="Response_reg"/>
    <property type="match status" value="1"/>
</dbReference>
<dbReference type="GO" id="GO:0000156">
    <property type="term" value="F:phosphorelay response regulator activity"/>
    <property type="evidence" value="ECO:0007669"/>
    <property type="project" value="TreeGrafter"/>
</dbReference>
<dbReference type="SUPFAM" id="SSF52172">
    <property type="entry name" value="CheY-like"/>
    <property type="match status" value="1"/>
</dbReference>
<dbReference type="FunFam" id="3.40.50.2300:FF:000001">
    <property type="entry name" value="DNA-binding response regulator PhoB"/>
    <property type="match status" value="1"/>
</dbReference>
<accession>A0A7S8E5Z8</accession>
<feature type="domain" description="Response regulatory" evidence="7">
    <location>
        <begin position="4"/>
        <end position="120"/>
    </location>
</feature>
<keyword evidence="2" id="KW-0902">Two-component regulatory system</keyword>
<dbReference type="GO" id="GO:0032993">
    <property type="term" value="C:protein-DNA complex"/>
    <property type="evidence" value="ECO:0007669"/>
    <property type="project" value="TreeGrafter"/>
</dbReference>
<dbReference type="Gene3D" id="3.40.50.300">
    <property type="entry name" value="P-loop containing nucleotide triphosphate hydrolases"/>
    <property type="match status" value="1"/>
</dbReference>
<dbReference type="PANTHER" id="PTHR48111">
    <property type="entry name" value="REGULATOR OF RPOS"/>
    <property type="match status" value="1"/>
</dbReference>
<evidence type="ECO:0000256" key="1">
    <source>
        <dbReference type="ARBA" id="ARBA00022553"/>
    </source>
</evidence>
<dbReference type="InterPro" id="IPR001789">
    <property type="entry name" value="Sig_transdc_resp-reg_receiver"/>
</dbReference>
<keyword evidence="9" id="KW-1185">Reference proteome</keyword>
<dbReference type="RefSeq" id="WP_195169049.1">
    <property type="nucleotide sequence ID" value="NZ_CP062983.1"/>
</dbReference>
<organism evidence="8 9">
    <name type="scientific">Phototrophicus methaneseepsis</name>
    <dbReference type="NCBI Taxonomy" id="2710758"/>
    <lineage>
        <taxon>Bacteria</taxon>
        <taxon>Bacillati</taxon>
        <taxon>Chloroflexota</taxon>
        <taxon>Candidatus Thermofontia</taxon>
        <taxon>Phototrophicales</taxon>
        <taxon>Phototrophicaceae</taxon>
        <taxon>Phototrophicus</taxon>
    </lineage>
</organism>
<dbReference type="KEGG" id="pmet:G4Y79_14805"/>
<gene>
    <name evidence="8" type="ORF">G4Y79_14805</name>
</gene>
<dbReference type="PANTHER" id="PTHR48111:SF1">
    <property type="entry name" value="TWO-COMPONENT RESPONSE REGULATOR ORR33"/>
    <property type="match status" value="1"/>
</dbReference>
<dbReference type="EMBL" id="CP062983">
    <property type="protein sequence ID" value="QPC80975.1"/>
    <property type="molecule type" value="Genomic_DNA"/>
</dbReference>
<keyword evidence="3" id="KW-0805">Transcription regulation</keyword>
<dbReference type="Proteomes" id="UP000594468">
    <property type="component" value="Chromosome"/>
</dbReference>
<dbReference type="Gene3D" id="3.40.50.2300">
    <property type="match status" value="1"/>
</dbReference>
<evidence type="ECO:0000313" key="8">
    <source>
        <dbReference type="EMBL" id="QPC80975.1"/>
    </source>
</evidence>
<dbReference type="InterPro" id="IPR027417">
    <property type="entry name" value="P-loop_NTPase"/>
</dbReference>
<evidence type="ECO:0000256" key="5">
    <source>
        <dbReference type="ARBA" id="ARBA00023163"/>
    </source>
</evidence>
<evidence type="ECO:0000256" key="6">
    <source>
        <dbReference type="PROSITE-ProRule" id="PRU00169"/>
    </source>
</evidence>
<sequence length="384" mass="41242">MAEKILIVDDDIDSLKLIGLMLQRQGYEVLAANAGKPAIAKAEAERPQLIILDIMMPDMSGLEVCRRLRSNSTTADIPIIMFTAKTLIDDKVKGFEAGADDYLTKPTHPAELASRVKAILARHTAGGDHSGTASNQRGEAVGVIGAKGGVGTTTVTLNIAAALQQTGEHCFATDYRLGSGTLGLNLGLTRSQGMARMFGRPITEINGAAVTSEMVTHQSGLRLLLSSCRIQEMEIKQPPEVAVAILKAIREVAKPVVVDLGPGITPTTSALLSELDEIIVIVEPNPITITMAQELLKHIESHADRERISIAVLNRSQSSIQTPWHEIESQLGREVRAIISAAPELSFQAIENQTPAVMLQPGSVIGGQYTKLAEEIKTRIRPTM</sequence>
<reference evidence="8 9" key="1">
    <citation type="submission" date="2020-02" db="EMBL/GenBank/DDBJ databases">
        <authorList>
            <person name="Zheng R.K."/>
            <person name="Sun C.M."/>
        </authorList>
    </citation>
    <scope>NUCLEOTIDE SEQUENCE [LARGE SCALE GENOMIC DNA]</scope>
    <source>
        <strain evidence="9">rifampicinis</strain>
    </source>
</reference>
<dbReference type="InterPro" id="IPR025669">
    <property type="entry name" value="AAA_dom"/>
</dbReference>
<dbReference type="SUPFAM" id="SSF52540">
    <property type="entry name" value="P-loop containing nucleoside triphosphate hydrolases"/>
    <property type="match status" value="1"/>
</dbReference>
<keyword evidence="5" id="KW-0804">Transcription</keyword>
<protein>
    <submittedName>
        <fullName evidence="8">Response regulator</fullName>
    </submittedName>
</protein>
<evidence type="ECO:0000259" key="7">
    <source>
        <dbReference type="PROSITE" id="PS50110"/>
    </source>
</evidence>
<dbReference type="AlphaFoldDB" id="A0A7S8E5Z8"/>
<keyword evidence="4" id="KW-0238">DNA-binding</keyword>
<dbReference type="Pfam" id="PF13614">
    <property type="entry name" value="AAA_31"/>
    <property type="match status" value="1"/>
</dbReference>
<dbReference type="PROSITE" id="PS50110">
    <property type="entry name" value="RESPONSE_REGULATORY"/>
    <property type="match status" value="1"/>
</dbReference>
<dbReference type="CDD" id="cd17574">
    <property type="entry name" value="REC_OmpR"/>
    <property type="match status" value="1"/>
</dbReference>
<evidence type="ECO:0000256" key="3">
    <source>
        <dbReference type="ARBA" id="ARBA00023015"/>
    </source>
</evidence>
<proteinExistence type="predicted"/>
<name>A0A7S8E5Z8_9CHLR</name>
<keyword evidence="1 6" id="KW-0597">Phosphoprotein</keyword>
<dbReference type="GO" id="GO:0006355">
    <property type="term" value="P:regulation of DNA-templated transcription"/>
    <property type="evidence" value="ECO:0007669"/>
    <property type="project" value="TreeGrafter"/>
</dbReference>
<evidence type="ECO:0000256" key="2">
    <source>
        <dbReference type="ARBA" id="ARBA00023012"/>
    </source>
</evidence>
<dbReference type="GO" id="GO:0000976">
    <property type="term" value="F:transcription cis-regulatory region binding"/>
    <property type="evidence" value="ECO:0007669"/>
    <property type="project" value="TreeGrafter"/>
</dbReference>
<dbReference type="InterPro" id="IPR039420">
    <property type="entry name" value="WalR-like"/>
</dbReference>
<evidence type="ECO:0000256" key="4">
    <source>
        <dbReference type="ARBA" id="ARBA00023125"/>
    </source>
</evidence>
<dbReference type="GO" id="GO:0005829">
    <property type="term" value="C:cytosol"/>
    <property type="evidence" value="ECO:0007669"/>
    <property type="project" value="TreeGrafter"/>
</dbReference>
<evidence type="ECO:0000313" key="9">
    <source>
        <dbReference type="Proteomes" id="UP000594468"/>
    </source>
</evidence>
<dbReference type="SMART" id="SM00448">
    <property type="entry name" value="REC"/>
    <property type="match status" value="1"/>
</dbReference>
<dbReference type="InterPro" id="IPR011006">
    <property type="entry name" value="CheY-like_superfamily"/>
</dbReference>